<proteinExistence type="predicted"/>
<reference evidence="3" key="1">
    <citation type="journal article" date="2005" name="Nature">
        <title>The map-based sequence of the rice genome.</title>
        <authorList>
            <consortium name="International rice genome sequencing project (IRGSP)"/>
            <person name="Matsumoto T."/>
            <person name="Wu J."/>
            <person name="Kanamori H."/>
            <person name="Katayose Y."/>
            <person name="Fujisawa M."/>
            <person name="Namiki N."/>
            <person name="Mizuno H."/>
            <person name="Yamamoto K."/>
            <person name="Antonio B.A."/>
            <person name="Baba T."/>
            <person name="Sakata K."/>
            <person name="Nagamura Y."/>
            <person name="Aoki H."/>
            <person name="Arikawa K."/>
            <person name="Arita K."/>
            <person name="Bito T."/>
            <person name="Chiden Y."/>
            <person name="Fujitsuka N."/>
            <person name="Fukunaka R."/>
            <person name="Hamada M."/>
            <person name="Harada C."/>
            <person name="Hayashi A."/>
            <person name="Hijishita S."/>
            <person name="Honda M."/>
            <person name="Hosokawa S."/>
            <person name="Ichikawa Y."/>
            <person name="Idonuma A."/>
            <person name="Iijima M."/>
            <person name="Ikeda M."/>
            <person name="Ikeno M."/>
            <person name="Ito K."/>
            <person name="Ito S."/>
            <person name="Ito T."/>
            <person name="Ito Y."/>
            <person name="Ito Y."/>
            <person name="Iwabuchi A."/>
            <person name="Kamiya K."/>
            <person name="Karasawa W."/>
            <person name="Kurita K."/>
            <person name="Katagiri S."/>
            <person name="Kikuta A."/>
            <person name="Kobayashi H."/>
            <person name="Kobayashi N."/>
            <person name="Machita K."/>
            <person name="Maehara T."/>
            <person name="Masukawa M."/>
            <person name="Mizubayashi T."/>
            <person name="Mukai Y."/>
            <person name="Nagasaki H."/>
            <person name="Nagata Y."/>
            <person name="Naito S."/>
            <person name="Nakashima M."/>
            <person name="Nakama Y."/>
            <person name="Nakamichi Y."/>
            <person name="Nakamura M."/>
            <person name="Meguro A."/>
            <person name="Negishi M."/>
            <person name="Ohta I."/>
            <person name="Ohta T."/>
            <person name="Okamoto M."/>
            <person name="Ono N."/>
            <person name="Saji S."/>
            <person name="Sakaguchi M."/>
            <person name="Sakai K."/>
            <person name="Shibata M."/>
            <person name="Shimokawa T."/>
            <person name="Song J."/>
            <person name="Takazaki Y."/>
            <person name="Terasawa K."/>
            <person name="Tsugane M."/>
            <person name="Tsuji K."/>
            <person name="Ueda S."/>
            <person name="Waki K."/>
            <person name="Yamagata H."/>
            <person name="Yamamoto M."/>
            <person name="Yamamoto S."/>
            <person name="Yamane H."/>
            <person name="Yoshiki S."/>
            <person name="Yoshihara R."/>
            <person name="Yukawa K."/>
            <person name="Zhong H."/>
            <person name="Yano M."/>
            <person name="Yuan Q."/>
            <person name="Ouyang S."/>
            <person name="Liu J."/>
            <person name="Jones K.M."/>
            <person name="Gansberger K."/>
            <person name="Moffat K."/>
            <person name="Hill J."/>
            <person name="Bera J."/>
            <person name="Fadrosh D."/>
            <person name="Jin S."/>
            <person name="Johri S."/>
            <person name="Kim M."/>
            <person name="Overton L."/>
            <person name="Reardon M."/>
            <person name="Tsitrin T."/>
            <person name="Vuong H."/>
            <person name="Weaver B."/>
            <person name="Ciecko A."/>
            <person name="Tallon L."/>
            <person name="Jackson J."/>
            <person name="Pai G."/>
            <person name="Aken S.V."/>
            <person name="Utterback T."/>
            <person name="Reidmuller S."/>
            <person name="Feldblyum T."/>
            <person name="Hsiao J."/>
            <person name="Zismann V."/>
            <person name="Iobst S."/>
            <person name="de Vazeille A.R."/>
            <person name="Buell C.R."/>
            <person name="Ying K."/>
            <person name="Li Y."/>
            <person name="Lu T."/>
            <person name="Huang Y."/>
            <person name="Zhao Q."/>
            <person name="Feng Q."/>
            <person name="Zhang L."/>
            <person name="Zhu J."/>
            <person name="Weng Q."/>
            <person name="Mu J."/>
            <person name="Lu Y."/>
            <person name="Fan D."/>
            <person name="Liu Y."/>
            <person name="Guan J."/>
            <person name="Zhang Y."/>
            <person name="Yu S."/>
            <person name="Liu X."/>
            <person name="Zhang Y."/>
            <person name="Hong G."/>
            <person name="Han B."/>
            <person name="Choisne N."/>
            <person name="Demange N."/>
            <person name="Orjeda G."/>
            <person name="Samain S."/>
            <person name="Cattolico L."/>
            <person name="Pelletier E."/>
            <person name="Couloux A."/>
            <person name="Segurens B."/>
            <person name="Wincker P."/>
            <person name="D'Hont A."/>
            <person name="Scarpelli C."/>
            <person name="Weissenbach J."/>
            <person name="Salanoubat M."/>
            <person name="Quetier F."/>
            <person name="Yu Y."/>
            <person name="Kim H.R."/>
            <person name="Rambo T."/>
            <person name="Currie J."/>
            <person name="Collura K."/>
            <person name="Luo M."/>
            <person name="Yang T."/>
            <person name="Ammiraju J.S.S."/>
            <person name="Engler F."/>
            <person name="Soderlund C."/>
            <person name="Wing R.A."/>
            <person name="Palmer L.E."/>
            <person name="de la Bastide M."/>
            <person name="Spiegel L."/>
            <person name="Nascimento L."/>
            <person name="Zutavern T."/>
            <person name="O'Shaughnessy A."/>
            <person name="Dike S."/>
            <person name="Dedhia N."/>
            <person name="Preston R."/>
            <person name="Balija V."/>
            <person name="McCombie W.R."/>
            <person name="Chow T."/>
            <person name="Chen H."/>
            <person name="Chung M."/>
            <person name="Chen C."/>
            <person name="Shaw J."/>
            <person name="Wu H."/>
            <person name="Hsiao K."/>
            <person name="Chao Y."/>
            <person name="Chu M."/>
            <person name="Cheng C."/>
            <person name="Hour A."/>
            <person name="Lee P."/>
            <person name="Lin S."/>
            <person name="Lin Y."/>
            <person name="Liou J."/>
            <person name="Liu S."/>
            <person name="Hsing Y."/>
            <person name="Raghuvanshi S."/>
            <person name="Mohanty A."/>
            <person name="Bharti A.K."/>
            <person name="Gaur A."/>
            <person name="Gupta V."/>
            <person name="Kumar D."/>
            <person name="Ravi V."/>
            <person name="Vij S."/>
            <person name="Kapur A."/>
            <person name="Khurana P."/>
            <person name="Khurana P."/>
            <person name="Khurana J.P."/>
            <person name="Tyagi A.K."/>
            <person name="Gaikwad K."/>
            <person name="Singh A."/>
            <person name="Dalal V."/>
            <person name="Srivastava S."/>
            <person name="Dixit A."/>
            <person name="Pal A.K."/>
            <person name="Ghazi I.A."/>
            <person name="Yadav M."/>
            <person name="Pandit A."/>
            <person name="Bhargava A."/>
            <person name="Sureshbabu K."/>
            <person name="Batra K."/>
            <person name="Sharma T.R."/>
            <person name="Mohapatra T."/>
            <person name="Singh N.K."/>
            <person name="Messing J."/>
            <person name="Nelson A.B."/>
            <person name="Fuks G."/>
            <person name="Kavchok S."/>
            <person name="Keizer G."/>
            <person name="Linton E."/>
            <person name="Llaca V."/>
            <person name="Song R."/>
            <person name="Tanyolac B."/>
            <person name="Young S."/>
            <person name="Ho-Il K."/>
            <person name="Hahn J.H."/>
            <person name="Sangsakoo G."/>
            <person name="Vanavichit A."/>
            <person name="de Mattos Luiz.A.T."/>
            <person name="Zimmer P.D."/>
            <person name="Malone G."/>
            <person name="Dellagostin O."/>
            <person name="de Oliveira A.C."/>
            <person name="Bevan M."/>
            <person name="Bancroft I."/>
            <person name="Minx P."/>
            <person name="Cordum H."/>
            <person name="Wilson R."/>
            <person name="Cheng Z."/>
            <person name="Jin W."/>
            <person name="Jiang J."/>
            <person name="Leong S.A."/>
            <person name="Iwama H."/>
            <person name="Gojobori T."/>
            <person name="Itoh T."/>
            <person name="Niimura Y."/>
            <person name="Fujii Y."/>
            <person name="Habara T."/>
            <person name="Sakai H."/>
            <person name="Sato Y."/>
            <person name="Wilson G."/>
            <person name="Kumar K."/>
            <person name="McCouch S."/>
            <person name="Juretic N."/>
            <person name="Hoen D."/>
            <person name="Wright S."/>
            <person name="Bruskiewich R."/>
            <person name="Bureau T."/>
            <person name="Miyao A."/>
            <person name="Hirochika H."/>
            <person name="Nishikawa T."/>
            <person name="Kadowaki K."/>
            <person name="Sugiura M."/>
            <person name="Burr B."/>
            <person name="Sasaki T."/>
        </authorList>
    </citation>
    <scope>NUCLEOTIDE SEQUENCE [LARGE SCALE GENOMIC DNA]</scope>
    <source>
        <strain evidence="3">cv. Nipponbare</strain>
    </source>
</reference>
<sequence>LWDGQDDEEIEPEALEGAGVVSGDGAGVPDELAAADDEGLAGDVGDAELEEDVGEVRQVGGGAERRDGGGEAGVHVHARLPGAADGERVEEERVHRQRGGAGQQDPPVPPLHALAPRVEHRAEHPPRRRRRRVVRRRRLRLDRH</sequence>
<feature type="compositionally biased region" description="Basic and acidic residues" evidence="1">
    <location>
        <begin position="85"/>
        <end position="94"/>
    </location>
</feature>
<gene>
    <name evidence="2" type="ordered locus">Os03g0758250</name>
    <name evidence="2" type="ORF">OSNPB_030758250</name>
</gene>
<evidence type="ECO:0000313" key="3">
    <source>
        <dbReference type="Proteomes" id="UP000059680"/>
    </source>
</evidence>
<protein>
    <submittedName>
        <fullName evidence="2">Os03g0758250 protein</fullName>
    </submittedName>
</protein>
<reference evidence="2 3" key="3">
    <citation type="journal article" date="2013" name="Rice">
        <title>Improvement of the Oryza sativa Nipponbare reference genome using next generation sequence and optical map data.</title>
        <authorList>
            <person name="Kawahara Y."/>
            <person name="de la Bastide M."/>
            <person name="Hamilton J.P."/>
            <person name="Kanamori H."/>
            <person name="McCombie W.R."/>
            <person name="Ouyang S."/>
            <person name="Schwartz D.C."/>
            <person name="Tanaka T."/>
            <person name="Wu J."/>
            <person name="Zhou S."/>
            <person name="Childs K.L."/>
            <person name="Davidson R.M."/>
            <person name="Lin H."/>
            <person name="Quesada-Ocampo L."/>
            <person name="Vaillancourt B."/>
            <person name="Sakai H."/>
            <person name="Lee S.S."/>
            <person name="Kim J."/>
            <person name="Numa H."/>
            <person name="Itoh T."/>
            <person name="Buell C.R."/>
            <person name="Matsumoto T."/>
        </authorList>
    </citation>
    <scope>NUCLEOTIDE SEQUENCE [LARGE SCALE GENOMIC DNA]</scope>
    <source>
        <strain evidence="3">cv. Nipponbare</strain>
    </source>
</reference>
<dbReference type="EMBL" id="AP014959">
    <property type="protein sequence ID" value="BAS86477.1"/>
    <property type="molecule type" value="Genomic_DNA"/>
</dbReference>
<reference evidence="2 3" key="2">
    <citation type="journal article" date="2013" name="Plant Cell Physiol.">
        <title>Rice Annotation Project Database (RAP-DB): an integrative and interactive database for rice genomics.</title>
        <authorList>
            <person name="Sakai H."/>
            <person name="Lee S.S."/>
            <person name="Tanaka T."/>
            <person name="Numa H."/>
            <person name="Kim J."/>
            <person name="Kawahara Y."/>
            <person name="Wakimoto H."/>
            <person name="Yang C.C."/>
            <person name="Iwamoto M."/>
            <person name="Abe T."/>
            <person name="Yamada Y."/>
            <person name="Muto A."/>
            <person name="Inokuchi H."/>
            <person name="Ikemura T."/>
            <person name="Matsumoto T."/>
            <person name="Sasaki T."/>
            <person name="Itoh T."/>
        </authorList>
    </citation>
    <scope>NUCLEOTIDE SEQUENCE [LARGE SCALE GENOMIC DNA]</scope>
    <source>
        <strain evidence="3">cv. Nipponbare</strain>
    </source>
</reference>
<feature type="non-terminal residue" evidence="2">
    <location>
        <position position="1"/>
    </location>
</feature>
<feature type="region of interest" description="Disordered" evidence="1">
    <location>
        <begin position="80"/>
        <end position="144"/>
    </location>
</feature>
<organism evidence="2 3">
    <name type="scientific">Oryza sativa subsp. japonica</name>
    <name type="common">Rice</name>
    <dbReference type="NCBI Taxonomy" id="39947"/>
    <lineage>
        <taxon>Eukaryota</taxon>
        <taxon>Viridiplantae</taxon>
        <taxon>Streptophyta</taxon>
        <taxon>Embryophyta</taxon>
        <taxon>Tracheophyta</taxon>
        <taxon>Spermatophyta</taxon>
        <taxon>Magnoliopsida</taxon>
        <taxon>Liliopsida</taxon>
        <taxon>Poales</taxon>
        <taxon>Poaceae</taxon>
        <taxon>BOP clade</taxon>
        <taxon>Oryzoideae</taxon>
        <taxon>Oryzeae</taxon>
        <taxon>Oryzinae</taxon>
        <taxon>Oryza</taxon>
        <taxon>Oryza sativa</taxon>
    </lineage>
</organism>
<accession>A0A0P0W387</accession>
<keyword evidence="3" id="KW-1185">Reference proteome</keyword>
<dbReference type="InParanoid" id="A0A0P0W387"/>
<dbReference type="Proteomes" id="UP000059680">
    <property type="component" value="Chromosome 3"/>
</dbReference>
<dbReference type="AlphaFoldDB" id="A0A0P0W387"/>
<feature type="compositionally biased region" description="Basic residues" evidence="1">
    <location>
        <begin position="126"/>
        <end position="144"/>
    </location>
</feature>
<name>A0A0P0W387_ORYSJ</name>
<dbReference type="PaxDb" id="39947-A0A0P0W387"/>
<evidence type="ECO:0000256" key="1">
    <source>
        <dbReference type="SAM" id="MobiDB-lite"/>
    </source>
</evidence>
<evidence type="ECO:0000313" key="2">
    <source>
        <dbReference type="EMBL" id="BAS86477.1"/>
    </source>
</evidence>